<dbReference type="KEGG" id="mbak:MSBR3_2824"/>
<dbReference type="HOGENOM" id="CLU_1275309_0_0_2"/>
<name>A0A0E3SNZ0_METBA</name>
<keyword evidence="1" id="KW-0472">Membrane</keyword>
<gene>
    <name evidence="2" type="ORF">MSBR3_2824</name>
</gene>
<dbReference type="Proteomes" id="UP000033066">
    <property type="component" value="Chromosome"/>
</dbReference>
<keyword evidence="3" id="KW-1185">Reference proteome</keyword>
<feature type="transmembrane region" description="Helical" evidence="1">
    <location>
        <begin position="196"/>
        <end position="214"/>
    </location>
</feature>
<evidence type="ECO:0000256" key="1">
    <source>
        <dbReference type="SAM" id="Phobius"/>
    </source>
</evidence>
<dbReference type="AlphaFoldDB" id="A0A0E3SNZ0"/>
<feature type="transmembrane region" description="Helical" evidence="1">
    <location>
        <begin position="158"/>
        <end position="175"/>
    </location>
</feature>
<dbReference type="OrthoDB" id="135976at2157"/>
<reference evidence="2" key="1">
    <citation type="submission" date="2014-07" db="EMBL/GenBank/DDBJ databases">
        <title>Methanogenic archaea and the global carbon cycle.</title>
        <authorList>
            <person name="Henriksen J.R."/>
            <person name="Luke J."/>
            <person name="Reinhart S."/>
            <person name="Benedict M.N."/>
            <person name="Youngblut N.D."/>
            <person name="Metcalf M.E."/>
            <person name="Whitaker R.J."/>
            <person name="Metcalf W.W."/>
        </authorList>
    </citation>
    <scope>NUCLEOTIDE SEQUENCE [LARGE SCALE GENOMIC DNA]</scope>
    <source>
        <strain evidence="2">3</strain>
    </source>
</reference>
<keyword evidence="1" id="KW-0812">Transmembrane</keyword>
<organism evidence="2 3">
    <name type="scientific">Methanosarcina barkeri 3</name>
    <dbReference type="NCBI Taxonomy" id="1434107"/>
    <lineage>
        <taxon>Archaea</taxon>
        <taxon>Methanobacteriati</taxon>
        <taxon>Methanobacteriota</taxon>
        <taxon>Stenosarchaea group</taxon>
        <taxon>Methanomicrobia</taxon>
        <taxon>Methanosarcinales</taxon>
        <taxon>Methanosarcinaceae</taxon>
        <taxon>Methanosarcina</taxon>
    </lineage>
</organism>
<sequence length="216" mass="24094">MVVEIKGQNKLTSFVFKVIWMVSVFNLLLSGLFLYMGEYVSGKEILSDSIGPSKDIDNKVILTENEVVTFVFKTEEPYSSSELLRIIIVDPGNIEHSWEKDFYGSTVGGSRGTERGAKDYFSFTPEVSGMHHIKISNADFQTDVKLVSGMVNPHERPFLLTTLFISFLVMSAGILSLKDGSIKEFIKSRRFSINGILNFCIALSISLVIVYNVVGL</sequence>
<protein>
    <submittedName>
        <fullName evidence="2">Uncharacterized protein</fullName>
    </submittedName>
</protein>
<keyword evidence="1" id="KW-1133">Transmembrane helix</keyword>
<evidence type="ECO:0000313" key="3">
    <source>
        <dbReference type="Proteomes" id="UP000033066"/>
    </source>
</evidence>
<proteinExistence type="predicted"/>
<dbReference type="PATRIC" id="fig|1434107.4.peg.3585"/>
<feature type="transmembrane region" description="Helical" evidence="1">
    <location>
        <begin position="14"/>
        <end position="36"/>
    </location>
</feature>
<evidence type="ECO:0000313" key="2">
    <source>
        <dbReference type="EMBL" id="AKB83402.1"/>
    </source>
</evidence>
<dbReference type="RefSeq" id="WP_048109047.1">
    <property type="nucleotide sequence ID" value="NZ_CP009517.1"/>
</dbReference>
<dbReference type="EMBL" id="CP009517">
    <property type="protein sequence ID" value="AKB83402.1"/>
    <property type="molecule type" value="Genomic_DNA"/>
</dbReference>
<dbReference type="GeneID" id="24790456"/>
<accession>A0A0E3SNZ0</accession>